<dbReference type="PANTHER" id="PTHR16305:SF28">
    <property type="entry name" value="GUANYLATE CYCLASE DOMAIN-CONTAINING PROTEIN"/>
    <property type="match status" value="1"/>
</dbReference>
<keyword evidence="1" id="KW-0547">Nucleotide-binding</keyword>
<evidence type="ECO:0000313" key="5">
    <source>
        <dbReference type="Proteomes" id="UP000193087"/>
    </source>
</evidence>
<dbReference type="SUPFAM" id="SSF52540">
    <property type="entry name" value="P-loop containing nucleoside triphosphate hydrolases"/>
    <property type="match status" value="1"/>
</dbReference>
<proteinExistence type="predicted"/>
<sequence length="1053" mass="112001">MTAAGFACTTCGTELRAAAKFCDECGSPATASGSLAEYKQVTVLFADVVHSMDIAAAVGAERLREIMTELVGAAAAVVQRFGGTVDKFTGDGIMAVFGAPVALEDHAFRACLAALAIQEEAKRLAGEVVRHDGVELRLRVGLNSGEVIAGEIGSGALGYTAIGEQVGMAQRMESVAPPGGVMLNESTARLVEDTAMLAEPELVHVKGATDPVPARRLIATTSGHRTRSDPRLVGRTWELATISALLDEAVGGTGCVIGVMGPPGMGKSRIVRESAALAESRGVDVFTAYCESHTSDLPFHAVTGLLRTGLGVEGLDGEAARAQVRARFSDADPEDLQLLDDLLGIAESDVEAPNVDADARRRRLTALVNVASTARTEPALYVIEDAHWVDDVSESMLADFLAVIPRTRSMVLITYRPEYRGALATVPGAQTIALRPLNTAQTEALVGELLGTDSSVHGLTEVITERVAGNPFFAQEIVRDLSERGAIHGAQGSYLLHGEVADITVPATLQAAIAARVDRLSIAAKRTLSAAAVIGSRFSPELVTVLGTDPVVDELVKGELIDQVAFTPRVEYAFRHPLIRAVAYESQLKSDRAVLHGRLAAAIEQREPESADDNAALIAEHLEAAGDLHAAFTWHMRAGGWLTHRDISAARASWRHARQIADRLPDADTDREAMRIAPRTLLCASAWLAGGSMADTGFDELCELASAAGDKVSLAMGMAGWLPALVVHARFLEASRLASELTGLLESIGDPTLTLGLLYGALAAKYQRAEMTEVLRLAQRMIDLADGDATKGNLIIGSPLVGATMLRGCARCLLGDPGWKADVDRATTMVQTFDPTMRALMLLFKYVVIANGVWIPDAAAVQQTAELLEDAERSGDNLTLACARHVRGLVLTCNNGPQREEGLALLAAAREAALQGQYTLVAATVVDAWQAAELARAGDLDGAIDLARAAVEQEYVCGDMIYLAGSVSTLVKALLQRGGPTDLDEAHAAIDRLAAVVTEPEFVVHEIWLLRMRTLLAQARGDQAAYRDYRDRYRAMANSLDWQGHIAWAEAMA</sequence>
<dbReference type="PANTHER" id="PTHR16305">
    <property type="entry name" value="TESTICULAR SOLUBLE ADENYLYL CYCLASE"/>
    <property type="match status" value="1"/>
</dbReference>
<dbReference type="Gene3D" id="3.30.70.1230">
    <property type="entry name" value="Nucleotide cyclase"/>
    <property type="match status" value="1"/>
</dbReference>
<dbReference type="GO" id="GO:0035556">
    <property type="term" value="P:intracellular signal transduction"/>
    <property type="evidence" value="ECO:0007669"/>
    <property type="project" value="InterPro"/>
</dbReference>
<name>A0A1X2CWB8_9MYCO</name>
<gene>
    <name evidence="4" type="ORF">AWC22_18325</name>
</gene>
<protein>
    <submittedName>
        <fullName evidence="4">Cyclase</fullName>
    </submittedName>
</protein>
<dbReference type="RefSeq" id="WP_085250423.1">
    <property type="nucleotide sequence ID" value="NZ_CAJMWJ010000001.1"/>
</dbReference>
<dbReference type="GO" id="GO:0004016">
    <property type="term" value="F:adenylate cyclase activity"/>
    <property type="evidence" value="ECO:0007669"/>
    <property type="project" value="TreeGrafter"/>
</dbReference>
<dbReference type="AlphaFoldDB" id="A0A1X2CWB8"/>
<evidence type="ECO:0000313" key="4">
    <source>
        <dbReference type="EMBL" id="ORW80124.1"/>
    </source>
</evidence>
<dbReference type="InterPro" id="IPR001054">
    <property type="entry name" value="A/G_cyclase"/>
</dbReference>
<dbReference type="GO" id="GO:0005737">
    <property type="term" value="C:cytoplasm"/>
    <property type="evidence" value="ECO:0007669"/>
    <property type="project" value="TreeGrafter"/>
</dbReference>
<dbReference type="PROSITE" id="PS50125">
    <property type="entry name" value="GUANYLATE_CYCLASE_2"/>
    <property type="match status" value="1"/>
</dbReference>
<dbReference type="InterPro" id="IPR027417">
    <property type="entry name" value="P-loop_NTPase"/>
</dbReference>
<evidence type="ECO:0000256" key="2">
    <source>
        <dbReference type="ARBA" id="ARBA00022840"/>
    </source>
</evidence>
<reference evidence="4 5" key="1">
    <citation type="submission" date="2016-01" db="EMBL/GenBank/DDBJ databases">
        <title>The new phylogeny of the genus Mycobacterium.</title>
        <authorList>
            <person name="Tarcisio F."/>
            <person name="Conor M."/>
            <person name="Antonella G."/>
            <person name="Elisabetta G."/>
            <person name="Giulia F.S."/>
            <person name="Sara T."/>
            <person name="Anna F."/>
            <person name="Clotilde B."/>
            <person name="Roberto B."/>
            <person name="Veronica D.S."/>
            <person name="Fabio R."/>
            <person name="Monica P."/>
            <person name="Olivier J."/>
            <person name="Enrico T."/>
            <person name="Nicola S."/>
        </authorList>
    </citation>
    <scope>NUCLEOTIDE SEQUENCE [LARGE SCALE GENOMIC DNA]</scope>
    <source>
        <strain evidence="4 5">DSM 45176</strain>
    </source>
</reference>
<evidence type="ECO:0000256" key="1">
    <source>
        <dbReference type="ARBA" id="ARBA00022741"/>
    </source>
</evidence>
<dbReference type="SUPFAM" id="SSF55073">
    <property type="entry name" value="Nucleotide cyclase"/>
    <property type="match status" value="1"/>
</dbReference>
<feature type="domain" description="Guanylate cyclase" evidence="3">
    <location>
        <begin position="42"/>
        <end position="173"/>
    </location>
</feature>
<dbReference type="STRING" id="486698.AWC22_18325"/>
<dbReference type="Pfam" id="PF00211">
    <property type="entry name" value="Guanylate_cyc"/>
    <property type="match status" value="1"/>
</dbReference>
<accession>A0A1X2CWB8</accession>
<dbReference type="InterPro" id="IPR029787">
    <property type="entry name" value="Nucleotide_cyclase"/>
</dbReference>
<dbReference type="SMART" id="SM00044">
    <property type="entry name" value="CYCc"/>
    <property type="match status" value="1"/>
</dbReference>
<organism evidence="4 5">
    <name type="scientific">Mycobacterium riyadhense</name>
    <dbReference type="NCBI Taxonomy" id="486698"/>
    <lineage>
        <taxon>Bacteria</taxon>
        <taxon>Bacillati</taxon>
        <taxon>Actinomycetota</taxon>
        <taxon>Actinomycetes</taxon>
        <taxon>Mycobacteriales</taxon>
        <taxon>Mycobacteriaceae</taxon>
        <taxon>Mycobacterium</taxon>
    </lineage>
</organism>
<dbReference type="Gene3D" id="3.40.50.300">
    <property type="entry name" value="P-loop containing nucleotide triphosphate hydrolases"/>
    <property type="match status" value="1"/>
</dbReference>
<dbReference type="GeneID" id="93492362"/>
<dbReference type="Proteomes" id="UP000193087">
    <property type="component" value="Unassembled WGS sequence"/>
</dbReference>
<keyword evidence="5" id="KW-1185">Reference proteome</keyword>
<dbReference type="GO" id="GO:0009190">
    <property type="term" value="P:cyclic nucleotide biosynthetic process"/>
    <property type="evidence" value="ECO:0007669"/>
    <property type="project" value="InterPro"/>
</dbReference>
<dbReference type="CDD" id="cd07302">
    <property type="entry name" value="CHD"/>
    <property type="match status" value="1"/>
</dbReference>
<evidence type="ECO:0000259" key="3">
    <source>
        <dbReference type="PROSITE" id="PS50125"/>
    </source>
</evidence>
<dbReference type="GO" id="GO:0005524">
    <property type="term" value="F:ATP binding"/>
    <property type="evidence" value="ECO:0007669"/>
    <property type="project" value="UniProtKB-KW"/>
</dbReference>
<comment type="caution">
    <text evidence="4">The sequence shown here is derived from an EMBL/GenBank/DDBJ whole genome shotgun (WGS) entry which is preliminary data.</text>
</comment>
<dbReference type="EMBL" id="LQPQ01000069">
    <property type="protein sequence ID" value="ORW80124.1"/>
    <property type="molecule type" value="Genomic_DNA"/>
</dbReference>
<keyword evidence="2" id="KW-0067">ATP-binding</keyword>
<dbReference type="InterPro" id="IPR041664">
    <property type="entry name" value="AAA_16"/>
</dbReference>
<dbReference type="Pfam" id="PF13191">
    <property type="entry name" value="AAA_16"/>
    <property type="match status" value="1"/>
</dbReference>
<dbReference type="OrthoDB" id="5476461at2"/>